<dbReference type="InterPro" id="IPR036188">
    <property type="entry name" value="FAD/NAD-bd_sf"/>
</dbReference>
<accession>A0AAE0XHN3</accession>
<reference evidence="7" key="1">
    <citation type="journal article" date="2023" name="Mol. Phylogenet. Evol.">
        <title>Genome-scale phylogeny and comparative genomics of the fungal order Sordariales.</title>
        <authorList>
            <person name="Hensen N."/>
            <person name="Bonometti L."/>
            <person name="Westerberg I."/>
            <person name="Brannstrom I.O."/>
            <person name="Guillou S."/>
            <person name="Cros-Aarteil S."/>
            <person name="Calhoun S."/>
            <person name="Haridas S."/>
            <person name="Kuo A."/>
            <person name="Mondo S."/>
            <person name="Pangilinan J."/>
            <person name="Riley R."/>
            <person name="LaButti K."/>
            <person name="Andreopoulos B."/>
            <person name="Lipzen A."/>
            <person name="Chen C."/>
            <person name="Yan M."/>
            <person name="Daum C."/>
            <person name="Ng V."/>
            <person name="Clum A."/>
            <person name="Steindorff A."/>
            <person name="Ohm R.A."/>
            <person name="Martin F."/>
            <person name="Silar P."/>
            <person name="Natvig D.O."/>
            <person name="Lalanne C."/>
            <person name="Gautier V."/>
            <person name="Ament-Velasquez S.L."/>
            <person name="Kruys A."/>
            <person name="Hutchinson M.I."/>
            <person name="Powell A.J."/>
            <person name="Barry K."/>
            <person name="Miller A.N."/>
            <person name="Grigoriev I.V."/>
            <person name="Debuchy R."/>
            <person name="Gladieux P."/>
            <person name="Hiltunen Thoren M."/>
            <person name="Johannesson H."/>
        </authorList>
    </citation>
    <scope>NUCLEOTIDE SEQUENCE</scope>
    <source>
        <strain evidence="7">CBS 314.62</strain>
    </source>
</reference>
<dbReference type="EMBL" id="JAULSO010000001">
    <property type="protein sequence ID" value="KAK3693157.1"/>
    <property type="molecule type" value="Genomic_DNA"/>
</dbReference>
<dbReference type="PIRSF" id="PIRSF000137">
    <property type="entry name" value="Alcohol_oxidase"/>
    <property type="match status" value="1"/>
</dbReference>
<dbReference type="GO" id="GO:0016614">
    <property type="term" value="F:oxidoreductase activity, acting on CH-OH group of donors"/>
    <property type="evidence" value="ECO:0007669"/>
    <property type="project" value="InterPro"/>
</dbReference>
<evidence type="ECO:0000256" key="3">
    <source>
        <dbReference type="SAM" id="MobiDB-lite"/>
    </source>
</evidence>
<dbReference type="SUPFAM" id="SSF51905">
    <property type="entry name" value="FAD/NAD(P)-binding domain"/>
    <property type="match status" value="1"/>
</dbReference>
<reference evidence="7" key="2">
    <citation type="submission" date="2023-06" db="EMBL/GenBank/DDBJ databases">
        <authorList>
            <consortium name="Lawrence Berkeley National Laboratory"/>
            <person name="Haridas S."/>
            <person name="Hensen N."/>
            <person name="Bonometti L."/>
            <person name="Westerberg I."/>
            <person name="Brannstrom I.O."/>
            <person name="Guillou S."/>
            <person name="Cros-Aarteil S."/>
            <person name="Calhoun S."/>
            <person name="Kuo A."/>
            <person name="Mondo S."/>
            <person name="Pangilinan J."/>
            <person name="Riley R."/>
            <person name="Labutti K."/>
            <person name="Andreopoulos B."/>
            <person name="Lipzen A."/>
            <person name="Chen C."/>
            <person name="Yanf M."/>
            <person name="Daum C."/>
            <person name="Ng V."/>
            <person name="Clum A."/>
            <person name="Steindorff A."/>
            <person name="Ohm R."/>
            <person name="Martin F."/>
            <person name="Silar P."/>
            <person name="Natvig D."/>
            <person name="Lalanne C."/>
            <person name="Gautier V."/>
            <person name="Ament-Velasquez S.L."/>
            <person name="Kruys A."/>
            <person name="Hutchinson M.I."/>
            <person name="Powell A.J."/>
            <person name="Barry K."/>
            <person name="Miller A.N."/>
            <person name="Grigoriev I.V."/>
            <person name="Debuchy R."/>
            <person name="Gladieux P."/>
            <person name="Thoren M.H."/>
            <person name="Johannesson H."/>
        </authorList>
    </citation>
    <scope>NUCLEOTIDE SEQUENCE</scope>
    <source>
        <strain evidence="7">CBS 314.62</strain>
    </source>
</reference>
<evidence type="ECO:0008006" key="9">
    <source>
        <dbReference type="Google" id="ProtNLM"/>
    </source>
</evidence>
<comment type="caution">
    <text evidence="7">The sequence shown here is derived from an EMBL/GenBank/DDBJ whole genome shotgun (WGS) entry which is preliminary data.</text>
</comment>
<evidence type="ECO:0000313" key="8">
    <source>
        <dbReference type="Proteomes" id="UP001270362"/>
    </source>
</evidence>
<feature type="signal peptide" evidence="4">
    <location>
        <begin position="1"/>
        <end position="22"/>
    </location>
</feature>
<dbReference type="Gene3D" id="3.50.50.60">
    <property type="entry name" value="FAD/NAD(P)-binding domain"/>
    <property type="match status" value="1"/>
</dbReference>
<feature type="domain" description="Glucose-methanol-choline oxidoreductase C-terminal" evidence="6">
    <location>
        <begin position="477"/>
        <end position="614"/>
    </location>
</feature>
<comment type="similarity">
    <text evidence="1">Belongs to the GMC oxidoreductase family.</text>
</comment>
<dbReference type="GO" id="GO:0044550">
    <property type="term" value="P:secondary metabolite biosynthetic process"/>
    <property type="evidence" value="ECO:0007669"/>
    <property type="project" value="TreeGrafter"/>
</dbReference>
<dbReference type="PANTHER" id="PTHR11552:SF115">
    <property type="entry name" value="DEHYDROGENASE XPTC-RELATED"/>
    <property type="match status" value="1"/>
</dbReference>
<evidence type="ECO:0000256" key="1">
    <source>
        <dbReference type="ARBA" id="ARBA00010790"/>
    </source>
</evidence>
<evidence type="ECO:0000259" key="5">
    <source>
        <dbReference type="Pfam" id="PF00732"/>
    </source>
</evidence>
<protein>
    <recommendedName>
        <fullName evidence="9">GMC oxidoreductase</fullName>
    </recommendedName>
</protein>
<dbReference type="InterPro" id="IPR012132">
    <property type="entry name" value="GMC_OxRdtase"/>
</dbReference>
<organism evidence="7 8">
    <name type="scientific">Podospora appendiculata</name>
    <dbReference type="NCBI Taxonomy" id="314037"/>
    <lineage>
        <taxon>Eukaryota</taxon>
        <taxon>Fungi</taxon>
        <taxon>Dikarya</taxon>
        <taxon>Ascomycota</taxon>
        <taxon>Pezizomycotina</taxon>
        <taxon>Sordariomycetes</taxon>
        <taxon>Sordariomycetidae</taxon>
        <taxon>Sordariales</taxon>
        <taxon>Podosporaceae</taxon>
        <taxon>Podospora</taxon>
    </lineage>
</organism>
<dbReference type="AlphaFoldDB" id="A0AAE0XHN3"/>
<keyword evidence="4" id="KW-0732">Signal</keyword>
<feature type="binding site" evidence="2">
    <location>
        <position position="271"/>
    </location>
    <ligand>
        <name>FAD</name>
        <dbReference type="ChEBI" id="CHEBI:57692"/>
    </ligand>
</feature>
<evidence type="ECO:0000256" key="4">
    <source>
        <dbReference type="SAM" id="SignalP"/>
    </source>
</evidence>
<dbReference type="SUPFAM" id="SSF54373">
    <property type="entry name" value="FAD-linked reductases, C-terminal domain"/>
    <property type="match status" value="1"/>
</dbReference>
<evidence type="ECO:0000259" key="6">
    <source>
        <dbReference type="Pfam" id="PF05199"/>
    </source>
</evidence>
<feature type="binding site" evidence="2">
    <location>
        <position position="120"/>
    </location>
    <ligand>
        <name>FAD</name>
        <dbReference type="ChEBI" id="CHEBI:57692"/>
    </ligand>
</feature>
<keyword evidence="2" id="KW-0285">Flavoprotein</keyword>
<feature type="domain" description="Glucose-methanol-choline oxidoreductase N-terminal" evidence="5">
    <location>
        <begin position="42"/>
        <end position="350"/>
    </location>
</feature>
<dbReference type="GO" id="GO:0050660">
    <property type="term" value="F:flavin adenine dinucleotide binding"/>
    <property type="evidence" value="ECO:0007669"/>
    <property type="project" value="InterPro"/>
</dbReference>
<proteinExistence type="inferred from homology"/>
<dbReference type="InterPro" id="IPR000172">
    <property type="entry name" value="GMC_OxRdtase_N"/>
</dbReference>
<feature type="compositionally biased region" description="Basic and acidic residues" evidence="3">
    <location>
        <begin position="630"/>
        <end position="642"/>
    </location>
</feature>
<dbReference type="PANTHER" id="PTHR11552">
    <property type="entry name" value="GLUCOSE-METHANOL-CHOLINE GMC OXIDOREDUCTASE"/>
    <property type="match status" value="1"/>
</dbReference>
<sequence>MQNWLTLLATASALLVGSPCLAHPQRLTATILSRQGDVRQSYDYVIVGGGTAGLTVADRLTEDGKTTVLVIEHGPLSDSSDISTIDGGFFGMGSPFFYNIDSVPQVHLNNRTTPVRIGDVVGGGSAVNAMMTIRGTVEDYDRWGSFFGGKNPAWTFKGLLPYFKRAVNFVPPAVAVTDASKITYDTSYWGNSSRVYAGWPSWQYPGTTAQLNAFKSFPGIEFPTDSGAGETGVYWYPTFMDPVTVTRSYAKTGHYGGINRSNYHLITESKVTKILLCGTTATGVSFTAVNGSSNVTVVKADKEVILSAGGIHSPQLLQLSGIGPRKILAAANITTRVDLPGVGQNFQDHPMLYATWTYKNFSIHPSPEDRYTNATFAAWADTAFAVNKTGPLAIATGNAGAWLPFSVVSPRAAALSAALQSQNHTSVLPPDTHHSVAAGYAAQMASLATALLSTKTSFYNMALTGGETNGLIVNLHPLSRGTVNIDPVDPHGKEPVVDYRALSNPLDVSVISDIYRFARRYHTENPLTAAWGAVEELPGANVTTDEQWREYIAEAISPSLFHPAGTCAMLPRELGGVVDEELRVYGVGRLRVVDASVFPTLPGANTCQTVYAVAEKAAEMIRAGGSGGSGEREKEGVCEGGE</sequence>
<evidence type="ECO:0000256" key="2">
    <source>
        <dbReference type="PIRSR" id="PIRSR000137-2"/>
    </source>
</evidence>
<dbReference type="Pfam" id="PF05199">
    <property type="entry name" value="GMC_oxred_C"/>
    <property type="match status" value="1"/>
</dbReference>
<dbReference type="Gene3D" id="3.30.560.10">
    <property type="entry name" value="Glucose Oxidase, domain 3"/>
    <property type="match status" value="1"/>
</dbReference>
<gene>
    <name evidence="7" type="ORF">B0T22DRAFT_504664</name>
</gene>
<feature type="region of interest" description="Disordered" evidence="3">
    <location>
        <begin position="623"/>
        <end position="642"/>
    </location>
</feature>
<comment type="cofactor">
    <cofactor evidence="2">
        <name>FAD</name>
        <dbReference type="ChEBI" id="CHEBI:57692"/>
    </cofactor>
</comment>
<name>A0AAE0XHN3_9PEZI</name>
<evidence type="ECO:0000313" key="7">
    <source>
        <dbReference type="EMBL" id="KAK3693157.1"/>
    </source>
</evidence>
<keyword evidence="2" id="KW-0274">FAD</keyword>
<dbReference type="Pfam" id="PF00732">
    <property type="entry name" value="GMC_oxred_N"/>
    <property type="match status" value="1"/>
</dbReference>
<keyword evidence="8" id="KW-1185">Reference proteome</keyword>
<feature type="chain" id="PRO_5042261869" description="GMC oxidoreductase" evidence="4">
    <location>
        <begin position="23"/>
        <end position="642"/>
    </location>
</feature>
<dbReference type="Proteomes" id="UP001270362">
    <property type="component" value="Unassembled WGS sequence"/>
</dbReference>
<dbReference type="InterPro" id="IPR007867">
    <property type="entry name" value="GMC_OxRtase_C"/>
</dbReference>